<evidence type="ECO:0000256" key="1">
    <source>
        <dbReference type="ARBA" id="ARBA00022857"/>
    </source>
</evidence>
<dbReference type="Pfam" id="PF01370">
    <property type="entry name" value="Epimerase"/>
    <property type="match status" value="1"/>
</dbReference>
<protein>
    <submittedName>
        <fullName evidence="4">NAD(P)-dependent oxidoreductase</fullName>
    </submittedName>
</protein>
<evidence type="ECO:0000259" key="3">
    <source>
        <dbReference type="Pfam" id="PF01370"/>
    </source>
</evidence>
<dbReference type="InterPro" id="IPR036291">
    <property type="entry name" value="NAD(P)-bd_dom_sf"/>
</dbReference>
<gene>
    <name evidence="4" type="ORF">F4148_00475</name>
</gene>
<dbReference type="CDD" id="cd08946">
    <property type="entry name" value="SDR_e"/>
    <property type="match status" value="1"/>
</dbReference>
<proteinExistence type="predicted"/>
<name>A0A6B1FRP5_9CHLR</name>
<dbReference type="PANTHER" id="PTHR43103">
    <property type="entry name" value="NUCLEOSIDE-DIPHOSPHATE-SUGAR EPIMERASE"/>
    <property type="match status" value="1"/>
</dbReference>
<reference evidence="4" key="1">
    <citation type="submission" date="2019-09" db="EMBL/GenBank/DDBJ databases">
        <title>Characterisation of the sponge microbiome using genome-centric metagenomics.</title>
        <authorList>
            <person name="Engelberts J.P."/>
            <person name="Robbins S.J."/>
            <person name="De Goeij J.M."/>
            <person name="Aranda M."/>
            <person name="Bell S.C."/>
            <person name="Webster N.S."/>
        </authorList>
    </citation>
    <scope>NUCLEOTIDE SEQUENCE</scope>
    <source>
        <strain evidence="4">SB0675_bin_29</strain>
    </source>
</reference>
<keyword evidence="1" id="KW-0521">NADP</keyword>
<dbReference type="EMBL" id="VYDA01000017">
    <property type="protein sequence ID" value="MYH60292.1"/>
    <property type="molecule type" value="Genomic_DNA"/>
</dbReference>
<feature type="domain" description="NAD-dependent epimerase/dehydratase" evidence="3">
    <location>
        <begin position="4"/>
        <end position="228"/>
    </location>
</feature>
<dbReference type="SUPFAM" id="SSF51735">
    <property type="entry name" value="NAD(P)-binding Rossmann-fold domains"/>
    <property type="match status" value="1"/>
</dbReference>
<dbReference type="AlphaFoldDB" id="A0A6B1FRP5"/>
<comment type="caution">
    <text evidence="4">The sequence shown here is derived from an EMBL/GenBank/DDBJ whole genome shotgun (WGS) entry which is preliminary data.</text>
</comment>
<dbReference type="Gene3D" id="3.40.50.720">
    <property type="entry name" value="NAD(P)-binding Rossmann-like Domain"/>
    <property type="match status" value="1"/>
</dbReference>
<organism evidence="4">
    <name type="scientific">Caldilineaceae bacterium SB0675_bin_29</name>
    <dbReference type="NCBI Taxonomy" id="2605266"/>
    <lineage>
        <taxon>Bacteria</taxon>
        <taxon>Bacillati</taxon>
        <taxon>Chloroflexota</taxon>
        <taxon>Caldilineae</taxon>
        <taxon>Caldilineales</taxon>
        <taxon>Caldilineaceae</taxon>
    </lineage>
</organism>
<dbReference type="PANTHER" id="PTHR43103:SF3">
    <property type="entry name" value="ADP-L-GLYCERO-D-MANNO-HEPTOSE-6-EPIMERASE"/>
    <property type="match status" value="1"/>
</dbReference>
<evidence type="ECO:0000256" key="2">
    <source>
        <dbReference type="ARBA" id="ARBA00023277"/>
    </source>
</evidence>
<accession>A0A6B1FRP5</accession>
<dbReference type="InterPro" id="IPR001509">
    <property type="entry name" value="Epimerase_deHydtase"/>
</dbReference>
<evidence type="ECO:0000313" key="4">
    <source>
        <dbReference type="EMBL" id="MYH60292.1"/>
    </source>
</evidence>
<sequence>MVSILILGGTGLIGSRLTRRLHSLGQRVICFDLYPDYSAVAGLDNVEIVVADVTRFEDIIAAIRKYDVERIVNLAYILPPESEEKLQLAMRVNQMGMNNVFEAARLMGIRRVVYASTIAVYGLQDSFGDRPVTEDDHCYPVSVYMAHKLWNEFMAAKYMERYGMQIPGLRIANVAAPGRTKGFSAWQSKCIDELAAGNPFTVPSRRDQRLLIIHVDDTADLFAKLCLQEELNYAVYNSLAYEITAQEWADAIQAHLPDGRITFDESAPDQPNIYNWSTERVERELKVRISPLEEAVRRHIDEARARTARG</sequence>
<keyword evidence="2" id="KW-0119">Carbohydrate metabolism</keyword>